<dbReference type="Gene3D" id="3.40.50.2300">
    <property type="match status" value="1"/>
</dbReference>
<dbReference type="SMART" id="SM00448">
    <property type="entry name" value="REC"/>
    <property type="match status" value="1"/>
</dbReference>
<dbReference type="Proteomes" id="UP000292347">
    <property type="component" value="Unassembled WGS sequence"/>
</dbReference>
<evidence type="ECO:0000313" key="3">
    <source>
        <dbReference type="EMBL" id="RXZ35600.1"/>
    </source>
</evidence>
<dbReference type="SUPFAM" id="SSF52172">
    <property type="entry name" value="CheY-like"/>
    <property type="match status" value="1"/>
</dbReference>
<dbReference type="OrthoDB" id="582170at2"/>
<name>A0A4Q2J1M1_9SPHN</name>
<proteinExistence type="predicted"/>
<dbReference type="GO" id="GO:0000160">
    <property type="term" value="P:phosphorelay signal transduction system"/>
    <property type="evidence" value="ECO:0007669"/>
    <property type="project" value="InterPro"/>
</dbReference>
<evidence type="ECO:0000259" key="2">
    <source>
        <dbReference type="PROSITE" id="PS50110"/>
    </source>
</evidence>
<dbReference type="InterPro" id="IPR001789">
    <property type="entry name" value="Sig_transdc_resp-reg_receiver"/>
</dbReference>
<feature type="domain" description="Response regulatory" evidence="2">
    <location>
        <begin position="4"/>
        <end position="114"/>
    </location>
</feature>
<dbReference type="InterPro" id="IPR011006">
    <property type="entry name" value="CheY-like_superfamily"/>
</dbReference>
<sequence>MDKRILILEDDFYLADDEKALLEKAGATVVGPFGRSCREEDLFASGELDAAVVDINLGAGPSFDLARALADRRVPFVFVTGYDEAVIPGDLSHAVRLEKPLRERQLVATMARLVAGQTEANG</sequence>
<gene>
    <name evidence="3" type="ORF">EO081_00740</name>
</gene>
<dbReference type="PROSITE" id="PS50110">
    <property type="entry name" value="RESPONSE_REGULATORY"/>
    <property type="match status" value="1"/>
</dbReference>
<protein>
    <recommendedName>
        <fullName evidence="2">Response regulatory domain-containing protein</fullName>
    </recommendedName>
</protein>
<organism evidence="3 4">
    <name type="scientific">Sphingomonas desiccabilis</name>
    <dbReference type="NCBI Taxonomy" id="429134"/>
    <lineage>
        <taxon>Bacteria</taxon>
        <taxon>Pseudomonadati</taxon>
        <taxon>Pseudomonadota</taxon>
        <taxon>Alphaproteobacteria</taxon>
        <taxon>Sphingomonadales</taxon>
        <taxon>Sphingomonadaceae</taxon>
        <taxon>Sphingomonas</taxon>
    </lineage>
</organism>
<dbReference type="EMBL" id="SDPT01000001">
    <property type="protein sequence ID" value="RXZ35600.1"/>
    <property type="molecule type" value="Genomic_DNA"/>
</dbReference>
<reference evidence="3 4" key="1">
    <citation type="submission" date="2019-01" db="EMBL/GenBank/DDBJ databases">
        <title>Sphingomonas mucosissima sp. nov. and Sphingomonas desiccabilis sp. nov., from biological soil crusts in the Colorado Plateau, USA.</title>
        <authorList>
            <person name="Zhu D."/>
        </authorList>
    </citation>
    <scope>NUCLEOTIDE SEQUENCE [LARGE SCALE GENOMIC DNA]</scope>
    <source>
        <strain evidence="3 4">CP1D</strain>
    </source>
</reference>
<evidence type="ECO:0000313" key="4">
    <source>
        <dbReference type="Proteomes" id="UP000292347"/>
    </source>
</evidence>
<accession>A0A4Q2J1M1</accession>
<evidence type="ECO:0000256" key="1">
    <source>
        <dbReference type="PROSITE-ProRule" id="PRU00169"/>
    </source>
</evidence>
<keyword evidence="1" id="KW-0597">Phosphoprotein</keyword>
<feature type="modified residue" description="4-aspartylphosphate" evidence="1">
    <location>
        <position position="54"/>
    </location>
</feature>
<dbReference type="AlphaFoldDB" id="A0A4Q2J1M1"/>
<keyword evidence="4" id="KW-1185">Reference proteome</keyword>
<comment type="caution">
    <text evidence="3">The sequence shown here is derived from an EMBL/GenBank/DDBJ whole genome shotgun (WGS) entry which is preliminary data.</text>
</comment>